<keyword evidence="1" id="KW-0808">Transferase</keyword>
<dbReference type="HOGENOM" id="CLU_013985_13_1_1"/>
<dbReference type="VEuPathDB" id="FungiDB:CCM_00631"/>
<protein>
    <submittedName>
        <fullName evidence="1">Acyl-CoA N-acyltransferase</fullName>
    </submittedName>
</protein>
<dbReference type="InParanoid" id="G3J563"/>
<dbReference type="eggNOG" id="ENOG502S8QM">
    <property type="taxonomic scope" value="Eukaryota"/>
</dbReference>
<evidence type="ECO:0000313" key="2">
    <source>
        <dbReference type="Proteomes" id="UP000001610"/>
    </source>
</evidence>
<dbReference type="GeneID" id="18162666"/>
<dbReference type="Proteomes" id="UP000001610">
    <property type="component" value="Unassembled WGS sequence"/>
</dbReference>
<keyword evidence="1" id="KW-0012">Acyltransferase</keyword>
<dbReference type="GO" id="GO:0016746">
    <property type="term" value="F:acyltransferase activity"/>
    <property type="evidence" value="ECO:0007669"/>
    <property type="project" value="UniProtKB-KW"/>
</dbReference>
<accession>G3J563</accession>
<dbReference type="EMBL" id="JH126399">
    <property type="protein sequence ID" value="EGX95977.1"/>
    <property type="molecule type" value="Genomic_DNA"/>
</dbReference>
<dbReference type="CDD" id="cd04301">
    <property type="entry name" value="NAT_SF"/>
    <property type="match status" value="1"/>
</dbReference>
<dbReference type="SUPFAM" id="SSF55729">
    <property type="entry name" value="Acyl-CoA N-acyltransferases (Nat)"/>
    <property type="match status" value="1"/>
</dbReference>
<evidence type="ECO:0000313" key="1">
    <source>
        <dbReference type="EMBL" id="EGX95977.1"/>
    </source>
</evidence>
<dbReference type="Gene3D" id="3.40.630.30">
    <property type="match status" value="1"/>
</dbReference>
<dbReference type="RefSeq" id="XP_006665854.1">
    <property type="nucleotide sequence ID" value="XM_006665791.1"/>
</dbReference>
<dbReference type="OMA" id="GSHEQWG"/>
<gene>
    <name evidence="1" type="ORF">CCM_00631</name>
</gene>
<organism evidence="1 2">
    <name type="scientific">Cordyceps militaris (strain CM01)</name>
    <name type="common">Caterpillar fungus</name>
    <dbReference type="NCBI Taxonomy" id="983644"/>
    <lineage>
        <taxon>Eukaryota</taxon>
        <taxon>Fungi</taxon>
        <taxon>Dikarya</taxon>
        <taxon>Ascomycota</taxon>
        <taxon>Pezizomycotina</taxon>
        <taxon>Sordariomycetes</taxon>
        <taxon>Hypocreomycetidae</taxon>
        <taxon>Hypocreales</taxon>
        <taxon>Cordycipitaceae</taxon>
        <taxon>Cordyceps</taxon>
    </lineage>
</organism>
<name>G3J563_CORMM</name>
<dbReference type="InterPro" id="IPR016181">
    <property type="entry name" value="Acyl_CoA_acyltransferase"/>
</dbReference>
<dbReference type="AlphaFoldDB" id="G3J563"/>
<dbReference type="KEGG" id="cmt:CCM_00631"/>
<dbReference type="OrthoDB" id="2821191at2759"/>
<reference evidence="1 2" key="1">
    <citation type="journal article" date="2011" name="Genome Biol.">
        <title>Genome sequence of the insect pathogenic fungus Cordyceps militaris, a valued traditional Chinese medicine.</title>
        <authorList>
            <person name="Zheng P."/>
            <person name="Xia Y."/>
            <person name="Xiao G."/>
            <person name="Xiong C."/>
            <person name="Hu X."/>
            <person name="Zhang S."/>
            <person name="Zheng H."/>
            <person name="Huang Y."/>
            <person name="Zhou Y."/>
            <person name="Wang S."/>
            <person name="Zhao G.P."/>
            <person name="Liu X."/>
            <person name="St Leger R.J."/>
            <person name="Wang C."/>
        </authorList>
    </citation>
    <scope>NUCLEOTIDE SEQUENCE [LARGE SCALE GENOMIC DNA]</scope>
    <source>
        <strain evidence="1 2">CM01</strain>
    </source>
</reference>
<proteinExistence type="predicted"/>
<sequence>MPFQIRPATVEDAKFIIEAFDSVIPVLIAAGNDGQWGTELFSEKGGFLDSTRDDLTQSEHFRLTSQGERIRSFVAEDASQTPIAFITIREGQFSQHVSSLSALSPYVDEAESLPGGFSYVDVLIADQRVQKFQRKGAGVALIEHVKQHTKEMGARNVYVDCWSGGDGKLVQYVYATI</sequence>
<keyword evidence="2" id="KW-1185">Reference proteome</keyword>